<dbReference type="InterPro" id="IPR003789">
    <property type="entry name" value="Asn/Gln_tRNA_amidoTrase-B-like"/>
</dbReference>
<dbReference type="Proteomes" id="UP000181917">
    <property type="component" value="Unassembled WGS sequence"/>
</dbReference>
<evidence type="ECO:0000313" key="1">
    <source>
        <dbReference type="EMBL" id="SDQ76317.1"/>
    </source>
</evidence>
<dbReference type="InterPro" id="IPR042184">
    <property type="entry name" value="YqeY/Aim41_N"/>
</dbReference>
<dbReference type="InterPro" id="IPR023168">
    <property type="entry name" value="GatB_Yqey_C_2"/>
</dbReference>
<dbReference type="RefSeq" id="WP_074700688.1">
    <property type="nucleotide sequence ID" value="NZ_CP018863.1"/>
</dbReference>
<accession>A0A1H1DIN9</accession>
<dbReference type="EMBL" id="FNKH01000002">
    <property type="protein sequence ID" value="SDQ76317.1"/>
    <property type="molecule type" value="Genomic_DNA"/>
</dbReference>
<organism evidence="1 2">
    <name type="scientific">Crystallibacter crystallopoietes</name>
    <dbReference type="NCBI Taxonomy" id="37928"/>
    <lineage>
        <taxon>Bacteria</taxon>
        <taxon>Bacillati</taxon>
        <taxon>Actinomycetota</taxon>
        <taxon>Actinomycetes</taxon>
        <taxon>Micrococcales</taxon>
        <taxon>Micrococcaceae</taxon>
        <taxon>Crystallibacter</taxon>
    </lineage>
</organism>
<dbReference type="Gene3D" id="1.10.1510.10">
    <property type="entry name" value="Uncharacterised protein YqeY/AIM41 PF09424, N-terminal domain"/>
    <property type="match status" value="1"/>
</dbReference>
<dbReference type="Pfam" id="PF09424">
    <property type="entry name" value="YqeY"/>
    <property type="match status" value="1"/>
</dbReference>
<proteinExistence type="predicted"/>
<dbReference type="STRING" id="37928.SAMN04489742_2465"/>
<dbReference type="PANTHER" id="PTHR28055:SF1">
    <property type="entry name" value="ALTERED INHERITANCE OF MITOCHONDRIA PROTEIN 41, MITOCHONDRIAL"/>
    <property type="match status" value="1"/>
</dbReference>
<dbReference type="AlphaFoldDB" id="A0A1H1DIN9"/>
<dbReference type="OrthoDB" id="5244551at2"/>
<keyword evidence="2" id="KW-1185">Reference proteome</keyword>
<reference evidence="1 2" key="1">
    <citation type="submission" date="2016-10" db="EMBL/GenBank/DDBJ databases">
        <authorList>
            <person name="de Groot N.N."/>
        </authorList>
    </citation>
    <scope>NUCLEOTIDE SEQUENCE [LARGE SCALE GENOMIC DNA]</scope>
    <source>
        <strain evidence="1 2">DSM 20117</strain>
    </source>
</reference>
<dbReference type="InterPro" id="IPR019004">
    <property type="entry name" value="YqeY/Aim41"/>
</dbReference>
<evidence type="ECO:0008006" key="3">
    <source>
        <dbReference type="Google" id="ProtNLM"/>
    </source>
</evidence>
<gene>
    <name evidence="1" type="ORF">SAMN04489742_2465</name>
</gene>
<name>A0A1H1DIN9_9MICC</name>
<sequence>MATLKEQLQADVVVHMKAGNKVALTTVRNILGEIATREKSGKTPMELDDVQVTALLQKEAAKRRDTANTYTEAGQESRAAAEIAEAEIIEAYLPEPLTATDVEAIVDEVIAGLKADGAELSMRQMGVVMKPVTAKVAGRFDGKAVSEIVRTRLAQ</sequence>
<dbReference type="KEGG" id="acry:AC20117_05105"/>
<dbReference type="SUPFAM" id="SSF89095">
    <property type="entry name" value="GatB/YqeY motif"/>
    <property type="match status" value="1"/>
</dbReference>
<dbReference type="Gene3D" id="1.10.10.410">
    <property type="match status" value="1"/>
</dbReference>
<dbReference type="PANTHER" id="PTHR28055">
    <property type="entry name" value="ALTERED INHERITANCE OF MITOCHONDRIA PROTEIN 41, MITOCHONDRIAL"/>
    <property type="match status" value="1"/>
</dbReference>
<evidence type="ECO:0000313" key="2">
    <source>
        <dbReference type="Proteomes" id="UP000181917"/>
    </source>
</evidence>
<protein>
    <recommendedName>
        <fullName evidence="3">Glutamyl-tRNA amidotransferase</fullName>
    </recommendedName>
</protein>
<dbReference type="GO" id="GO:0016884">
    <property type="term" value="F:carbon-nitrogen ligase activity, with glutamine as amido-N-donor"/>
    <property type="evidence" value="ECO:0007669"/>
    <property type="project" value="InterPro"/>
</dbReference>